<protein>
    <submittedName>
        <fullName evidence="1">Uncharacterized protein</fullName>
    </submittedName>
</protein>
<dbReference type="EMBL" id="LAZR01050828">
    <property type="protein sequence ID" value="KKK86474.1"/>
    <property type="molecule type" value="Genomic_DNA"/>
</dbReference>
<feature type="non-terminal residue" evidence="1">
    <location>
        <position position="1"/>
    </location>
</feature>
<proteinExistence type="predicted"/>
<gene>
    <name evidence="1" type="ORF">LCGC14_2762850</name>
</gene>
<organism evidence="1">
    <name type="scientific">marine sediment metagenome</name>
    <dbReference type="NCBI Taxonomy" id="412755"/>
    <lineage>
        <taxon>unclassified sequences</taxon>
        <taxon>metagenomes</taxon>
        <taxon>ecological metagenomes</taxon>
    </lineage>
</organism>
<name>A0A0F9B732_9ZZZZ</name>
<reference evidence="1" key="1">
    <citation type="journal article" date="2015" name="Nature">
        <title>Complex archaea that bridge the gap between prokaryotes and eukaryotes.</title>
        <authorList>
            <person name="Spang A."/>
            <person name="Saw J.H."/>
            <person name="Jorgensen S.L."/>
            <person name="Zaremba-Niedzwiedzka K."/>
            <person name="Martijn J."/>
            <person name="Lind A.E."/>
            <person name="van Eijk R."/>
            <person name="Schleper C."/>
            <person name="Guy L."/>
            <person name="Ettema T.J."/>
        </authorList>
    </citation>
    <scope>NUCLEOTIDE SEQUENCE</scope>
</reference>
<accession>A0A0F9B732</accession>
<sequence length="49" mass="6081">VEIEEEKKMRGIEQEKQAQEMLRYLQQHNLIPYQSEKSMWNQGIRQYLK</sequence>
<comment type="caution">
    <text evidence="1">The sequence shown here is derived from an EMBL/GenBank/DDBJ whole genome shotgun (WGS) entry which is preliminary data.</text>
</comment>
<dbReference type="AlphaFoldDB" id="A0A0F9B732"/>
<evidence type="ECO:0000313" key="1">
    <source>
        <dbReference type="EMBL" id="KKK86474.1"/>
    </source>
</evidence>